<dbReference type="Gene3D" id="1.20.5.4130">
    <property type="match status" value="1"/>
</dbReference>
<keyword evidence="5" id="KW-0175">Coiled coil</keyword>
<dbReference type="EMBL" id="JARAOO010000003">
    <property type="protein sequence ID" value="KAJ7976643.1"/>
    <property type="molecule type" value="Genomic_DNA"/>
</dbReference>
<dbReference type="InterPro" id="IPR032675">
    <property type="entry name" value="LRR_dom_sf"/>
</dbReference>
<keyword evidence="4" id="KW-0067">ATP-binding</keyword>
<dbReference type="Gene3D" id="1.10.10.10">
    <property type="entry name" value="Winged helix-like DNA-binding domain superfamily/Winged helix DNA-binding domain"/>
    <property type="match status" value="1"/>
</dbReference>
<dbReference type="SUPFAM" id="SSF52540">
    <property type="entry name" value="P-loop containing nucleoside triphosphate hydrolases"/>
    <property type="match status" value="1"/>
</dbReference>
<dbReference type="AlphaFoldDB" id="A0AAD7VI79"/>
<evidence type="ECO:0000256" key="3">
    <source>
        <dbReference type="ARBA" id="ARBA00022821"/>
    </source>
</evidence>
<feature type="coiled-coil region" evidence="5">
    <location>
        <begin position="35"/>
        <end position="85"/>
    </location>
</feature>
<proteinExistence type="predicted"/>
<gene>
    <name evidence="10" type="ORF">O6P43_006397</name>
</gene>
<dbReference type="GO" id="GO:0043531">
    <property type="term" value="F:ADP binding"/>
    <property type="evidence" value="ECO:0007669"/>
    <property type="project" value="InterPro"/>
</dbReference>
<dbReference type="Pfam" id="PF18052">
    <property type="entry name" value="Rx_N"/>
    <property type="match status" value="1"/>
</dbReference>
<dbReference type="Gene3D" id="1.10.8.430">
    <property type="entry name" value="Helical domain of apoptotic protease-activating factors"/>
    <property type="match status" value="1"/>
</dbReference>
<feature type="domain" description="Disease resistance protein winged helix" evidence="8">
    <location>
        <begin position="417"/>
        <end position="488"/>
    </location>
</feature>
<feature type="domain" description="Disease resistance N-terminal" evidence="7">
    <location>
        <begin position="11"/>
        <end position="91"/>
    </location>
</feature>
<accession>A0AAD7VI79</accession>
<feature type="domain" description="NB-ARC" evidence="6">
    <location>
        <begin position="161"/>
        <end position="331"/>
    </location>
</feature>
<dbReference type="Pfam" id="PF23598">
    <property type="entry name" value="LRR_14"/>
    <property type="match status" value="1"/>
</dbReference>
<dbReference type="InterPro" id="IPR055414">
    <property type="entry name" value="LRR_R13L4/SHOC2-like"/>
</dbReference>
<evidence type="ECO:0000313" key="10">
    <source>
        <dbReference type="EMBL" id="KAJ7976643.1"/>
    </source>
</evidence>
<evidence type="ECO:0000259" key="7">
    <source>
        <dbReference type="Pfam" id="PF18052"/>
    </source>
</evidence>
<protein>
    <submittedName>
        <fullName evidence="10">Disease resistance protein</fullName>
    </submittedName>
</protein>
<dbReference type="InterPro" id="IPR002182">
    <property type="entry name" value="NB-ARC"/>
</dbReference>
<dbReference type="PANTHER" id="PTHR36766">
    <property type="entry name" value="PLANT BROAD-SPECTRUM MILDEW RESISTANCE PROTEIN RPW8"/>
    <property type="match status" value="1"/>
</dbReference>
<dbReference type="KEGG" id="qsa:O6P43_006397"/>
<dbReference type="FunFam" id="1.10.10.10:FF:000322">
    <property type="entry name" value="Probable disease resistance protein At1g63360"/>
    <property type="match status" value="1"/>
</dbReference>
<dbReference type="Gene3D" id="3.40.50.300">
    <property type="entry name" value="P-loop containing nucleotide triphosphate hydrolases"/>
    <property type="match status" value="1"/>
</dbReference>
<reference evidence="10" key="1">
    <citation type="journal article" date="2023" name="Science">
        <title>Elucidation of the pathway for biosynthesis of saponin adjuvants from the soapbark tree.</title>
        <authorList>
            <person name="Reed J."/>
            <person name="Orme A."/>
            <person name="El-Demerdash A."/>
            <person name="Owen C."/>
            <person name="Martin L.B.B."/>
            <person name="Misra R.C."/>
            <person name="Kikuchi S."/>
            <person name="Rejzek M."/>
            <person name="Martin A.C."/>
            <person name="Harkess A."/>
            <person name="Leebens-Mack J."/>
            <person name="Louveau T."/>
            <person name="Stephenson M.J."/>
            <person name="Osbourn A."/>
        </authorList>
    </citation>
    <scope>NUCLEOTIDE SEQUENCE</scope>
    <source>
        <strain evidence="10">S10</strain>
    </source>
</reference>
<dbReference type="SUPFAM" id="SSF52058">
    <property type="entry name" value="L domain-like"/>
    <property type="match status" value="1"/>
</dbReference>
<evidence type="ECO:0000259" key="9">
    <source>
        <dbReference type="Pfam" id="PF23598"/>
    </source>
</evidence>
<dbReference type="Pfam" id="PF23559">
    <property type="entry name" value="WHD_DRP"/>
    <property type="match status" value="1"/>
</dbReference>
<keyword evidence="1" id="KW-0677">Repeat</keyword>
<dbReference type="InterPro" id="IPR058922">
    <property type="entry name" value="WHD_DRP"/>
</dbReference>
<keyword evidence="11" id="KW-1185">Reference proteome</keyword>
<dbReference type="InterPro" id="IPR036388">
    <property type="entry name" value="WH-like_DNA-bd_sf"/>
</dbReference>
<evidence type="ECO:0000256" key="5">
    <source>
        <dbReference type="SAM" id="Coils"/>
    </source>
</evidence>
<evidence type="ECO:0000259" key="8">
    <source>
        <dbReference type="Pfam" id="PF23559"/>
    </source>
</evidence>
<dbReference type="InterPro" id="IPR042197">
    <property type="entry name" value="Apaf_helical"/>
</dbReference>
<dbReference type="Proteomes" id="UP001163823">
    <property type="component" value="Chromosome 3"/>
</dbReference>
<name>A0AAD7VI79_QUISA</name>
<keyword evidence="2" id="KW-0547">Nucleotide-binding</keyword>
<dbReference type="Pfam" id="PF00931">
    <property type="entry name" value="NB-ARC"/>
    <property type="match status" value="1"/>
</dbReference>
<dbReference type="InterPro" id="IPR027417">
    <property type="entry name" value="P-loop_NTPase"/>
</dbReference>
<sequence>MAEGILCSIAEAILRKLSFFAVNEIQLATSFKKDLEKLNDTLSTIRAVLLDAEQQEVNHAVKDWLRKLKDVLHDAQDLLDDLSVEALRQNVEAEWWLMTKVRNFFFCSEMGRRIVDIREKLEAISEERRAFHFREQVGNHLITKREETYSFVRFTEVVGRENDKNAIVELLLGNTEESLSVIPIVGMGGLGKTTLAQLAFNDDSLKGYFDLRIWVCVSDDINEKKIVQKIIEDVAGVDYVNRCMEYLHRLLLEILKGKKFLLVLDDVWNGNYAEWYRLRNLLTDGAKGSKILVTTRYKNSASVMGTVSLYHLAGLSDDDCWSLFEKWAFREGESTRYQNLVIIGFQLVGKCGGVPLAIRTLGSLLRLEREESYWLSVKNNEILDIAQEENDILPVLWLSYDQLPSNLKECFAYCSLLPKGQEFDKDTLIQLWMAQDFIQSSNGNEQLEDIGSWYFDELVSRSFFDVVHQNYKAETVKCRMHDLVHDLAKSVAGKECLTVKFGTTSIFKSVRHVSFFGYHQIEDVKPLRKVSKLRTLLLPVKLGRSLERLLDALLPCSTFLRVLDLSYSDIEYLPSCIGDIKHLRYLNLNGNNSIKYLPDSICKLYLLQTLKLLGCVQIGYFPTKFSNLKSLRHLVINSPRMRIWEKQIESLTSLQYLRIVHCDKIVSLSEGMQHLTSLRTLHIHNCGKLTSLPSSIGNFIALQNLEIVNCPKISLFEDWGLGLVSLRSLVIKGLPQLLTLPQGIECYPSTLQSLLIIDCLNLMTLPECLGNLASLKRLYISRCPYLPHLPDSFHHLTSLQVLQIDQCPLLSTRCTREVGADWHKIAHVQEIYVDKVKI</sequence>
<dbReference type="Gene3D" id="3.80.10.10">
    <property type="entry name" value="Ribonuclease Inhibitor"/>
    <property type="match status" value="2"/>
</dbReference>
<dbReference type="GO" id="GO:0051707">
    <property type="term" value="P:response to other organism"/>
    <property type="evidence" value="ECO:0007669"/>
    <property type="project" value="UniProtKB-ARBA"/>
</dbReference>
<dbReference type="InterPro" id="IPR041118">
    <property type="entry name" value="Rx_N"/>
</dbReference>
<keyword evidence="3" id="KW-0611">Plant defense</keyword>
<comment type="caution">
    <text evidence="10">The sequence shown here is derived from an EMBL/GenBank/DDBJ whole genome shotgun (WGS) entry which is preliminary data.</text>
</comment>
<dbReference type="PRINTS" id="PR00364">
    <property type="entry name" value="DISEASERSIST"/>
</dbReference>
<feature type="domain" description="Disease resistance R13L4/SHOC-2-like LRR" evidence="9">
    <location>
        <begin position="555"/>
        <end position="755"/>
    </location>
</feature>
<evidence type="ECO:0000313" key="11">
    <source>
        <dbReference type="Proteomes" id="UP001163823"/>
    </source>
</evidence>
<evidence type="ECO:0000259" key="6">
    <source>
        <dbReference type="Pfam" id="PF00931"/>
    </source>
</evidence>
<dbReference type="GO" id="GO:0005524">
    <property type="term" value="F:ATP binding"/>
    <property type="evidence" value="ECO:0007669"/>
    <property type="project" value="UniProtKB-KW"/>
</dbReference>
<dbReference type="PANTHER" id="PTHR36766:SF61">
    <property type="entry name" value="NB-ARC DOMAIN DISEASE RESISTANCE PROTEIN"/>
    <property type="match status" value="1"/>
</dbReference>
<evidence type="ECO:0000256" key="2">
    <source>
        <dbReference type="ARBA" id="ARBA00022741"/>
    </source>
</evidence>
<dbReference type="GO" id="GO:0006952">
    <property type="term" value="P:defense response"/>
    <property type="evidence" value="ECO:0007669"/>
    <property type="project" value="UniProtKB-KW"/>
</dbReference>
<evidence type="ECO:0000256" key="1">
    <source>
        <dbReference type="ARBA" id="ARBA00022737"/>
    </source>
</evidence>
<organism evidence="10 11">
    <name type="scientific">Quillaja saponaria</name>
    <name type="common">Soap bark tree</name>
    <dbReference type="NCBI Taxonomy" id="32244"/>
    <lineage>
        <taxon>Eukaryota</taxon>
        <taxon>Viridiplantae</taxon>
        <taxon>Streptophyta</taxon>
        <taxon>Embryophyta</taxon>
        <taxon>Tracheophyta</taxon>
        <taxon>Spermatophyta</taxon>
        <taxon>Magnoliopsida</taxon>
        <taxon>eudicotyledons</taxon>
        <taxon>Gunneridae</taxon>
        <taxon>Pentapetalae</taxon>
        <taxon>rosids</taxon>
        <taxon>fabids</taxon>
        <taxon>Fabales</taxon>
        <taxon>Quillajaceae</taxon>
        <taxon>Quillaja</taxon>
    </lineage>
</organism>
<evidence type="ECO:0000256" key="4">
    <source>
        <dbReference type="ARBA" id="ARBA00022840"/>
    </source>
</evidence>
<dbReference type="FunFam" id="3.40.50.300:FF:001091">
    <property type="entry name" value="Probable disease resistance protein At1g61300"/>
    <property type="match status" value="1"/>
</dbReference>